<proteinExistence type="predicted"/>
<organism evidence="3 4">
    <name type="scientific">Natronocella acetinitrilica</name>
    <dbReference type="NCBI Taxonomy" id="414046"/>
    <lineage>
        <taxon>Bacteria</taxon>
        <taxon>Pseudomonadati</taxon>
        <taxon>Pseudomonadota</taxon>
        <taxon>Gammaproteobacteria</taxon>
        <taxon>Chromatiales</taxon>
        <taxon>Ectothiorhodospiraceae</taxon>
        <taxon>Natronocella</taxon>
    </lineage>
</organism>
<feature type="transmembrane region" description="Helical" evidence="2">
    <location>
        <begin position="46"/>
        <end position="65"/>
    </location>
</feature>
<dbReference type="Proteomes" id="UP001205843">
    <property type="component" value="Unassembled WGS sequence"/>
</dbReference>
<keyword evidence="2" id="KW-1133">Transmembrane helix</keyword>
<gene>
    <name evidence="3" type="ORF">J2T57_003182</name>
</gene>
<name>A0AAE3KH65_9GAMM</name>
<keyword evidence="2" id="KW-0472">Membrane</keyword>
<keyword evidence="2" id="KW-0812">Transmembrane</keyword>
<dbReference type="AlphaFoldDB" id="A0AAE3KH65"/>
<reference evidence="3" key="1">
    <citation type="submission" date="2022-03" db="EMBL/GenBank/DDBJ databases">
        <title>Genomic Encyclopedia of Type Strains, Phase III (KMG-III): the genomes of soil and plant-associated and newly described type strains.</title>
        <authorList>
            <person name="Whitman W."/>
        </authorList>
    </citation>
    <scope>NUCLEOTIDE SEQUENCE</scope>
    <source>
        <strain evidence="3">ANL 6-2</strain>
    </source>
</reference>
<sequence length="66" mass="7295">MYENHTKSTTTSEHAPRGKSGSHASVQQTEPKFARQAFTWRNLQPWQTAGLVVAAVIVIGLILAYL</sequence>
<comment type="caution">
    <text evidence="3">The sequence shown here is derived from an EMBL/GenBank/DDBJ whole genome shotgun (WGS) entry which is preliminary data.</text>
</comment>
<dbReference type="EMBL" id="JALJXV010000007">
    <property type="protein sequence ID" value="MCP1676027.1"/>
    <property type="molecule type" value="Genomic_DNA"/>
</dbReference>
<evidence type="ECO:0000256" key="1">
    <source>
        <dbReference type="SAM" id="MobiDB-lite"/>
    </source>
</evidence>
<feature type="region of interest" description="Disordered" evidence="1">
    <location>
        <begin position="1"/>
        <end position="29"/>
    </location>
</feature>
<dbReference type="RefSeq" id="WP_253480548.1">
    <property type="nucleotide sequence ID" value="NZ_JALJXV010000007.1"/>
</dbReference>
<keyword evidence="4" id="KW-1185">Reference proteome</keyword>
<evidence type="ECO:0000313" key="4">
    <source>
        <dbReference type="Proteomes" id="UP001205843"/>
    </source>
</evidence>
<accession>A0AAE3KH65</accession>
<protein>
    <submittedName>
        <fullName evidence="3">ElaB/YqjD/DUF883 family membrane-anchored ribosome-binding protein</fullName>
    </submittedName>
</protein>
<evidence type="ECO:0000313" key="3">
    <source>
        <dbReference type="EMBL" id="MCP1676027.1"/>
    </source>
</evidence>
<evidence type="ECO:0000256" key="2">
    <source>
        <dbReference type="SAM" id="Phobius"/>
    </source>
</evidence>